<evidence type="ECO:0000313" key="2">
    <source>
        <dbReference type="EMBL" id="MPM41668.1"/>
    </source>
</evidence>
<feature type="transmembrane region" description="Helical" evidence="1">
    <location>
        <begin position="128"/>
        <end position="149"/>
    </location>
</feature>
<dbReference type="AlphaFoldDB" id="A0A644ZMS6"/>
<keyword evidence="1" id="KW-1133">Transmembrane helix</keyword>
<feature type="transmembrane region" description="Helical" evidence="1">
    <location>
        <begin position="9"/>
        <end position="28"/>
    </location>
</feature>
<sequence length="154" mass="16863">MKIQKVSGSVLYVILAITIIVAGLFFFGGEDPNPLVPDMSQPVYTDSLIYLMYVLLGITIVITLAAAVYQFVMNFIDSPKAAIKSLASIIVLVGLLIVTWAAGSEQALVMPGYDGAENVPFWLKLTDMFLYTIYIMMAVLILLILGFGISKKFK</sequence>
<name>A0A644ZMS6_9ZZZZ</name>
<comment type="caution">
    <text evidence="2">The sequence shown here is derived from an EMBL/GenBank/DDBJ whole genome shotgun (WGS) entry which is preliminary data.</text>
</comment>
<gene>
    <name evidence="2" type="ORF">SDC9_88324</name>
</gene>
<accession>A0A644ZMS6</accession>
<reference evidence="2" key="1">
    <citation type="submission" date="2019-08" db="EMBL/GenBank/DDBJ databases">
        <authorList>
            <person name="Kucharzyk K."/>
            <person name="Murdoch R.W."/>
            <person name="Higgins S."/>
            <person name="Loffler F."/>
        </authorList>
    </citation>
    <scope>NUCLEOTIDE SEQUENCE</scope>
</reference>
<feature type="transmembrane region" description="Helical" evidence="1">
    <location>
        <begin position="81"/>
        <end position="102"/>
    </location>
</feature>
<keyword evidence="1" id="KW-0472">Membrane</keyword>
<evidence type="ECO:0000256" key="1">
    <source>
        <dbReference type="SAM" id="Phobius"/>
    </source>
</evidence>
<protein>
    <submittedName>
        <fullName evidence="2">Uncharacterized protein</fullName>
    </submittedName>
</protein>
<dbReference type="EMBL" id="VSSQ01009451">
    <property type="protein sequence ID" value="MPM41668.1"/>
    <property type="molecule type" value="Genomic_DNA"/>
</dbReference>
<feature type="transmembrane region" description="Helical" evidence="1">
    <location>
        <begin position="48"/>
        <end position="69"/>
    </location>
</feature>
<keyword evidence="1" id="KW-0812">Transmembrane</keyword>
<organism evidence="2">
    <name type="scientific">bioreactor metagenome</name>
    <dbReference type="NCBI Taxonomy" id="1076179"/>
    <lineage>
        <taxon>unclassified sequences</taxon>
        <taxon>metagenomes</taxon>
        <taxon>ecological metagenomes</taxon>
    </lineage>
</organism>
<proteinExistence type="predicted"/>